<keyword evidence="2" id="KW-0812">Transmembrane</keyword>
<accession>A0ABV2HA67</accession>
<keyword evidence="2" id="KW-0472">Membrane</keyword>
<evidence type="ECO:0000256" key="1">
    <source>
        <dbReference type="SAM" id="MobiDB-lite"/>
    </source>
</evidence>
<proteinExistence type="predicted"/>
<evidence type="ECO:0008006" key="5">
    <source>
        <dbReference type="Google" id="ProtNLM"/>
    </source>
</evidence>
<organism evidence="3 4">
    <name type="scientific">Pseudorhizobium tarimense</name>
    <dbReference type="NCBI Taxonomy" id="1079109"/>
    <lineage>
        <taxon>Bacteria</taxon>
        <taxon>Pseudomonadati</taxon>
        <taxon>Pseudomonadota</taxon>
        <taxon>Alphaproteobacteria</taxon>
        <taxon>Hyphomicrobiales</taxon>
        <taxon>Rhizobiaceae</taxon>
        <taxon>Rhizobium/Agrobacterium group</taxon>
        <taxon>Pseudorhizobium</taxon>
    </lineage>
</organism>
<gene>
    <name evidence="3" type="ORF">ABID21_003214</name>
</gene>
<dbReference type="RefSeq" id="WP_354532296.1">
    <property type="nucleotide sequence ID" value="NZ_JBEPLJ010000012.1"/>
</dbReference>
<evidence type="ECO:0000313" key="3">
    <source>
        <dbReference type="EMBL" id="MET3587092.1"/>
    </source>
</evidence>
<dbReference type="Proteomes" id="UP001549031">
    <property type="component" value="Unassembled WGS sequence"/>
</dbReference>
<name>A0ABV2HA67_9HYPH</name>
<dbReference type="EMBL" id="JBEPLJ010000012">
    <property type="protein sequence ID" value="MET3587092.1"/>
    <property type="molecule type" value="Genomic_DNA"/>
</dbReference>
<evidence type="ECO:0000256" key="2">
    <source>
        <dbReference type="SAM" id="Phobius"/>
    </source>
</evidence>
<reference evidence="3 4" key="1">
    <citation type="submission" date="2024-06" db="EMBL/GenBank/DDBJ databases">
        <title>Genomic Encyclopedia of Type Strains, Phase IV (KMG-IV): sequencing the most valuable type-strain genomes for metagenomic binning, comparative biology and taxonomic classification.</title>
        <authorList>
            <person name="Goeker M."/>
        </authorList>
    </citation>
    <scope>NUCLEOTIDE SEQUENCE [LARGE SCALE GENOMIC DNA]</scope>
    <source>
        <strain evidence="3 4">DSM 105042</strain>
    </source>
</reference>
<feature type="compositionally biased region" description="Low complexity" evidence="1">
    <location>
        <begin position="54"/>
        <end position="64"/>
    </location>
</feature>
<feature type="compositionally biased region" description="Basic and acidic residues" evidence="1">
    <location>
        <begin position="38"/>
        <end position="52"/>
    </location>
</feature>
<feature type="transmembrane region" description="Helical" evidence="2">
    <location>
        <begin position="85"/>
        <end position="107"/>
    </location>
</feature>
<protein>
    <recommendedName>
        <fullName evidence="5">DUF3426 domain-containing protein</fullName>
    </recommendedName>
</protein>
<evidence type="ECO:0000313" key="4">
    <source>
        <dbReference type="Proteomes" id="UP001549031"/>
    </source>
</evidence>
<keyword evidence="4" id="KW-1185">Reference proteome</keyword>
<comment type="caution">
    <text evidence="3">The sequence shown here is derived from an EMBL/GenBank/DDBJ whole genome shotgun (WGS) entry which is preliminary data.</text>
</comment>
<keyword evidence="2" id="KW-1133">Transmembrane helix</keyword>
<sequence>MAVVDILPPEPAAKHVRRAHRGGGSVTDADFVTLRPKPLRDRRFETQNDNRRTASGAKPAAAASPPAALVERVERLLSRLSADMFSAVVAAAFLVVFGLAGGFSLFVGQGNGPVEAPTLDITHVTVTPQEAEGMPVLLINGIVENRGRTGLNLPSIRADLFREGALLSSTLINPPVSQMQSGHSHGFSVRIPHPGGKTPELKLSFAGEDASRS</sequence>
<feature type="region of interest" description="Disordered" evidence="1">
    <location>
        <begin position="37"/>
        <end position="64"/>
    </location>
</feature>